<sequence>MSTSPTKTLNSKGDHTIWTKCSGKTKNRATEMVMADSTSKQYPLFLVLKTKASKIKSVVQKNLVQRQGLGKNLWKDVEPLQDKFGFLRSKAKKETLQLEAPKRPTPVQWITESWSDLDEFIIMNGFDNRKIVVQEEEIAESPEDAGSAHMLSELVARCAIDDTIDPMDDMDVNSNDE</sequence>
<evidence type="ECO:0000313" key="2">
    <source>
        <dbReference type="Proteomes" id="UP000284702"/>
    </source>
</evidence>
<evidence type="ECO:0000313" key="1">
    <source>
        <dbReference type="EMBL" id="RQM29558.1"/>
    </source>
</evidence>
<dbReference type="VEuPathDB" id="FungiDB:H257_13213"/>
<organism evidence="1 2">
    <name type="scientific">Aphanomyces astaci</name>
    <name type="common">Crayfish plague agent</name>
    <dbReference type="NCBI Taxonomy" id="112090"/>
    <lineage>
        <taxon>Eukaryota</taxon>
        <taxon>Sar</taxon>
        <taxon>Stramenopiles</taxon>
        <taxon>Oomycota</taxon>
        <taxon>Saprolegniomycetes</taxon>
        <taxon>Saprolegniales</taxon>
        <taxon>Verrucalvaceae</taxon>
        <taxon>Aphanomyces</taxon>
    </lineage>
</organism>
<accession>A0A425DJX0</accession>
<gene>
    <name evidence="1" type="ORF">B5M09_012064</name>
</gene>
<dbReference type="EMBL" id="MZMZ02001283">
    <property type="protein sequence ID" value="RQM29558.1"/>
    <property type="molecule type" value="Genomic_DNA"/>
</dbReference>
<comment type="caution">
    <text evidence="1">The sequence shown here is derived from an EMBL/GenBank/DDBJ whole genome shotgun (WGS) entry which is preliminary data.</text>
</comment>
<protein>
    <recommendedName>
        <fullName evidence="3">DDE-1 domain-containing protein</fullName>
    </recommendedName>
</protein>
<keyword evidence="2" id="KW-1185">Reference proteome</keyword>
<proteinExistence type="predicted"/>
<evidence type="ECO:0008006" key="3">
    <source>
        <dbReference type="Google" id="ProtNLM"/>
    </source>
</evidence>
<dbReference type="Proteomes" id="UP000284702">
    <property type="component" value="Unassembled WGS sequence"/>
</dbReference>
<dbReference type="AlphaFoldDB" id="A0A425DJX0"/>
<reference evidence="1" key="1">
    <citation type="submission" date="2018-07" db="EMBL/GenBank/DDBJ databases">
        <title>Annotation of Aphanomyces astaci genome assembly.</title>
        <authorList>
            <person name="Studholme D.J."/>
        </authorList>
    </citation>
    <scope>NUCLEOTIDE SEQUENCE [LARGE SCALE GENOMIC DNA]</scope>
    <source>
        <strain evidence="1">Pc</strain>
    </source>
</reference>
<name>A0A425DJX0_APHAT</name>